<name>A0AAJ6ALG8_9MICC</name>
<accession>A0AAJ6ALG8</accession>
<organism evidence="1 2">
    <name type="scientific">Auritidibacter ignavus</name>
    <dbReference type="NCBI Taxonomy" id="678932"/>
    <lineage>
        <taxon>Bacteria</taxon>
        <taxon>Bacillati</taxon>
        <taxon>Actinomycetota</taxon>
        <taxon>Actinomycetes</taxon>
        <taxon>Micrococcales</taxon>
        <taxon>Micrococcaceae</taxon>
        <taxon>Auritidibacter</taxon>
    </lineage>
</organism>
<dbReference type="EMBL" id="CP122566">
    <property type="protein sequence ID" value="WGH92096.1"/>
    <property type="molecule type" value="Genomic_DNA"/>
</dbReference>
<gene>
    <name evidence="1" type="ORF">QDX21_07070</name>
</gene>
<dbReference type="AlphaFoldDB" id="A0AAJ6ALG8"/>
<dbReference type="Proteomes" id="UP001224674">
    <property type="component" value="Chromosome"/>
</dbReference>
<keyword evidence="2" id="KW-1185">Reference proteome</keyword>
<protein>
    <submittedName>
        <fullName evidence="1">Gp19/Gp15/Gp42 family protein</fullName>
    </submittedName>
</protein>
<reference evidence="1 2" key="1">
    <citation type="submission" date="2023-03" db="EMBL/GenBank/DDBJ databases">
        <title>Complete genome sequences of several Auritidibacter ignavus strains isolated from ear infections.</title>
        <authorList>
            <person name="Baehr T."/>
            <person name="Baumhoegger A.M."/>
        </authorList>
    </citation>
    <scope>NUCLEOTIDE SEQUENCE [LARGE SCALE GENOMIC DNA]</scope>
    <source>
        <strain evidence="1 2">BABAE-6</strain>
    </source>
</reference>
<evidence type="ECO:0000313" key="1">
    <source>
        <dbReference type="EMBL" id="WGH92096.1"/>
    </source>
</evidence>
<evidence type="ECO:0000313" key="2">
    <source>
        <dbReference type="Proteomes" id="UP001224674"/>
    </source>
</evidence>
<sequence>MIITDEELPAVEMLIQRAEAKLIARVPRLVQRVESGVLPESTVQTVVEDMVLRAVRNPEGVASESVGGVSTSYRRSAASGVVEVLKEDLVDLMPEPSKVRRHSMSVPRWRVP</sequence>
<proteinExistence type="predicted"/>
<dbReference type="RefSeq" id="WP_279674341.1">
    <property type="nucleotide sequence ID" value="NZ_CP122566.1"/>
</dbReference>